<accession>A0A6I2GD27</accession>
<comment type="caution">
    <text evidence="4">The sequence shown here is derived from an EMBL/GenBank/DDBJ whole genome shotgun (WGS) entry which is preliminary data.</text>
</comment>
<sequence>MFNYTGKVVAITGASSGLGVQMAKGFAAQGAKVVLMARRVERLEGLANELKAAGADALAVALDVTDEAQIDQSLQTILDTYGKVDVLVNNAGASEGGAITEMTNDAWNFTMDLDLTSVFKMTRAYARVMKEANYGRIINISSMYGLVGTNQLQTAYHASKAGVINFSRAVAAELAPYNITCNTICPGYFETELTSGTLDTQEFQGYMDVTVPMRRYGKEGELNAAAIFLGSEEAAYVTAVTLPVDGGWSATK</sequence>
<dbReference type="AlphaFoldDB" id="A0A6I2GD27"/>
<comment type="similarity">
    <text evidence="1 3">Belongs to the short-chain dehydrogenases/reductases (SDR) family.</text>
</comment>
<name>A0A6I2GD27_9LACT</name>
<keyword evidence="5" id="KW-1185">Reference proteome</keyword>
<evidence type="ECO:0000313" key="5">
    <source>
        <dbReference type="Proteomes" id="UP000430975"/>
    </source>
</evidence>
<evidence type="ECO:0000313" key="4">
    <source>
        <dbReference type="EMBL" id="MRI84514.1"/>
    </source>
</evidence>
<dbReference type="InterPro" id="IPR002347">
    <property type="entry name" value="SDR_fam"/>
</dbReference>
<gene>
    <name evidence="4" type="ORF">GIY09_01190</name>
</gene>
<dbReference type="PRINTS" id="PR00080">
    <property type="entry name" value="SDRFAMILY"/>
</dbReference>
<evidence type="ECO:0000256" key="2">
    <source>
        <dbReference type="ARBA" id="ARBA00023002"/>
    </source>
</evidence>
<dbReference type="PANTHER" id="PTHR42879">
    <property type="entry name" value="3-OXOACYL-(ACYL-CARRIER-PROTEIN) REDUCTASE"/>
    <property type="match status" value="1"/>
</dbReference>
<organism evidence="4 5">
    <name type="scientific">Fundicoccus ignavus</name>
    <dbReference type="NCBI Taxonomy" id="2664442"/>
    <lineage>
        <taxon>Bacteria</taxon>
        <taxon>Bacillati</taxon>
        <taxon>Bacillota</taxon>
        <taxon>Bacilli</taxon>
        <taxon>Lactobacillales</taxon>
        <taxon>Aerococcaceae</taxon>
        <taxon>Fundicoccus</taxon>
    </lineage>
</organism>
<dbReference type="InterPro" id="IPR036291">
    <property type="entry name" value="NAD(P)-bd_dom_sf"/>
</dbReference>
<evidence type="ECO:0000256" key="3">
    <source>
        <dbReference type="RuleBase" id="RU000363"/>
    </source>
</evidence>
<dbReference type="Pfam" id="PF00106">
    <property type="entry name" value="adh_short"/>
    <property type="match status" value="1"/>
</dbReference>
<dbReference type="SUPFAM" id="SSF51735">
    <property type="entry name" value="NAD(P)-binding Rossmann-fold domains"/>
    <property type="match status" value="1"/>
</dbReference>
<dbReference type="FunFam" id="3.40.50.720:FF:000084">
    <property type="entry name" value="Short-chain dehydrogenase reductase"/>
    <property type="match status" value="1"/>
</dbReference>
<dbReference type="Gene3D" id="3.40.50.720">
    <property type="entry name" value="NAD(P)-binding Rossmann-like Domain"/>
    <property type="match status" value="1"/>
</dbReference>
<dbReference type="EMBL" id="WJQS01000001">
    <property type="protein sequence ID" value="MRI84514.1"/>
    <property type="molecule type" value="Genomic_DNA"/>
</dbReference>
<dbReference type="PANTHER" id="PTHR42879:SF2">
    <property type="entry name" value="3-OXOACYL-[ACYL-CARRIER-PROTEIN] REDUCTASE FABG"/>
    <property type="match status" value="1"/>
</dbReference>
<keyword evidence="2" id="KW-0560">Oxidoreductase</keyword>
<dbReference type="InterPro" id="IPR050259">
    <property type="entry name" value="SDR"/>
</dbReference>
<proteinExistence type="inferred from homology"/>
<dbReference type="RefSeq" id="WP_153862969.1">
    <property type="nucleotide sequence ID" value="NZ_WJQS01000001.1"/>
</dbReference>
<reference evidence="4 5" key="1">
    <citation type="submission" date="2019-11" db="EMBL/GenBank/DDBJ databases">
        <title>Characterisation of Fundicoccus ignavus gen. nov. sp. nov., a novel genus of the family Aerococcaceae isolated from bulk tank milk.</title>
        <authorList>
            <person name="Siebert A."/>
            <person name="Huptas C."/>
            <person name="Wenning M."/>
            <person name="Scherer S."/>
            <person name="Doll E.V."/>
        </authorList>
    </citation>
    <scope>NUCLEOTIDE SEQUENCE [LARGE SCALE GENOMIC DNA]</scope>
    <source>
        <strain evidence="4 5">WS4759</strain>
    </source>
</reference>
<dbReference type="GO" id="GO:0016491">
    <property type="term" value="F:oxidoreductase activity"/>
    <property type="evidence" value="ECO:0007669"/>
    <property type="project" value="UniProtKB-KW"/>
</dbReference>
<dbReference type="GO" id="GO:0008206">
    <property type="term" value="P:bile acid metabolic process"/>
    <property type="evidence" value="ECO:0007669"/>
    <property type="project" value="UniProtKB-ARBA"/>
</dbReference>
<dbReference type="Proteomes" id="UP000430975">
    <property type="component" value="Unassembled WGS sequence"/>
</dbReference>
<dbReference type="PRINTS" id="PR00081">
    <property type="entry name" value="GDHRDH"/>
</dbReference>
<protein>
    <submittedName>
        <fullName evidence="4">SDR family oxidoreductase</fullName>
    </submittedName>
</protein>
<evidence type="ECO:0000256" key="1">
    <source>
        <dbReference type="ARBA" id="ARBA00006484"/>
    </source>
</evidence>